<sequence>MFRNLMAFEQCYHSCKHLITSYAVLMDNLIDTNKDVNFLCEEGIVANWLSAEVASKFFNNLYKDTTVVNFHYKKLCDDVHEYHNNTWNRWREKLKRDYFDTPWSTISFFAAFVLLVLTFLQTIYTMQPYYHPHA</sequence>
<accession>A0AAW1XK72</accession>
<keyword evidence="1" id="KW-0472">Membrane</keyword>
<evidence type="ECO:0000313" key="2">
    <source>
        <dbReference type="EMBL" id="KAK9936768.1"/>
    </source>
</evidence>
<gene>
    <name evidence="2" type="ORF">M0R45_013594</name>
</gene>
<proteinExistence type="predicted"/>
<dbReference type="Pfam" id="PF03140">
    <property type="entry name" value="DUF247"/>
    <property type="match status" value="1"/>
</dbReference>
<evidence type="ECO:0000313" key="3">
    <source>
        <dbReference type="Proteomes" id="UP001457282"/>
    </source>
</evidence>
<organism evidence="2 3">
    <name type="scientific">Rubus argutus</name>
    <name type="common">Southern blackberry</name>
    <dbReference type="NCBI Taxonomy" id="59490"/>
    <lineage>
        <taxon>Eukaryota</taxon>
        <taxon>Viridiplantae</taxon>
        <taxon>Streptophyta</taxon>
        <taxon>Embryophyta</taxon>
        <taxon>Tracheophyta</taxon>
        <taxon>Spermatophyta</taxon>
        <taxon>Magnoliopsida</taxon>
        <taxon>eudicotyledons</taxon>
        <taxon>Gunneridae</taxon>
        <taxon>Pentapetalae</taxon>
        <taxon>rosids</taxon>
        <taxon>fabids</taxon>
        <taxon>Rosales</taxon>
        <taxon>Rosaceae</taxon>
        <taxon>Rosoideae</taxon>
        <taxon>Rosoideae incertae sedis</taxon>
        <taxon>Rubus</taxon>
    </lineage>
</organism>
<comment type="caution">
    <text evidence="2">The sequence shown here is derived from an EMBL/GenBank/DDBJ whole genome shotgun (WGS) entry which is preliminary data.</text>
</comment>
<keyword evidence="3" id="KW-1185">Reference proteome</keyword>
<dbReference type="PANTHER" id="PTHR31170:SF17">
    <property type="match status" value="1"/>
</dbReference>
<dbReference type="PANTHER" id="PTHR31170">
    <property type="entry name" value="BNAC04G53230D PROTEIN"/>
    <property type="match status" value="1"/>
</dbReference>
<dbReference type="InterPro" id="IPR004158">
    <property type="entry name" value="DUF247_pln"/>
</dbReference>
<dbReference type="AlphaFoldDB" id="A0AAW1XK72"/>
<feature type="transmembrane region" description="Helical" evidence="1">
    <location>
        <begin position="103"/>
        <end position="124"/>
    </location>
</feature>
<name>A0AAW1XK72_RUBAR</name>
<reference evidence="2 3" key="1">
    <citation type="journal article" date="2023" name="G3 (Bethesda)">
        <title>A chromosome-length genome assembly and annotation of blackberry (Rubus argutus, cv. 'Hillquist').</title>
        <authorList>
            <person name="Bruna T."/>
            <person name="Aryal R."/>
            <person name="Dudchenko O."/>
            <person name="Sargent D.J."/>
            <person name="Mead D."/>
            <person name="Buti M."/>
            <person name="Cavallini A."/>
            <person name="Hytonen T."/>
            <person name="Andres J."/>
            <person name="Pham M."/>
            <person name="Weisz D."/>
            <person name="Mascagni F."/>
            <person name="Usai G."/>
            <person name="Natali L."/>
            <person name="Bassil N."/>
            <person name="Fernandez G.E."/>
            <person name="Lomsadze A."/>
            <person name="Armour M."/>
            <person name="Olukolu B."/>
            <person name="Poorten T."/>
            <person name="Britton C."/>
            <person name="Davik J."/>
            <person name="Ashrafi H."/>
            <person name="Aiden E.L."/>
            <person name="Borodovsky M."/>
            <person name="Worthington M."/>
        </authorList>
    </citation>
    <scope>NUCLEOTIDE SEQUENCE [LARGE SCALE GENOMIC DNA]</scope>
    <source>
        <strain evidence="2">PI 553951</strain>
    </source>
</reference>
<keyword evidence="1" id="KW-1133">Transmembrane helix</keyword>
<keyword evidence="1" id="KW-0812">Transmembrane</keyword>
<evidence type="ECO:0000256" key="1">
    <source>
        <dbReference type="SAM" id="Phobius"/>
    </source>
</evidence>
<dbReference type="EMBL" id="JBEDUW010000003">
    <property type="protein sequence ID" value="KAK9936768.1"/>
    <property type="molecule type" value="Genomic_DNA"/>
</dbReference>
<dbReference type="Proteomes" id="UP001457282">
    <property type="component" value="Unassembled WGS sequence"/>
</dbReference>
<protein>
    <submittedName>
        <fullName evidence="2">Uncharacterized protein</fullName>
    </submittedName>
</protein>